<evidence type="ECO:0000313" key="4">
    <source>
        <dbReference type="WBParaSite" id="NBR_0002114901-mRNA-1"/>
    </source>
</evidence>
<dbReference type="EMBL" id="UYSL01025958">
    <property type="protein sequence ID" value="VDL84891.1"/>
    <property type="molecule type" value="Genomic_DNA"/>
</dbReference>
<dbReference type="WBParaSite" id="NBR_0002114901-mRNA-1">
    <property type="protein sequence ID" value="NBR_0002114901-mRNA-1"/>
    <property type="gene ID" value="NBR_0002114901"/>
</dbReference>
<dbReference type="Proteomes" id="UP000271162">
    <property type="component" value="Unassembled WGS sequence"/>
</dbReference>
<reference evidence="4" key="1">
    <citation type="submission" date="2017-02" db="UniProtKB">
        <authorList>
            <consortium name="WormBaseParasite"/>
        </authorList>
    </citation>
    <scope>IDENTIFICATION</scope>
</reference>
<proteinExistence type="predicted"/>
<sequence length="68" mass="7525">MENSATKLPDGRTAAGRVPAKLADQPLKLHQPLSCRPPSDRKLVSPEEGLSGRPASRRCLFVELVRRY</sequence>
<accession>A0A0N4YV77</accession>
<keyword evidence="3" id="KW-1185">Reference proteome</keyword>
<evidence type="ECO:0000256" key="1">
    <source>
        <dbReference type="SAM" id="MobiDB-lite"/>
    </source>
</evidence>
<organism evidence="4">
    <name type="scientific">Nippostrongylus brasiliensis</name>
    <name type="common">Rat hookworm</name>
    <dbReference type="NCBI Taxonomy" id="27835"/>
    <lineage>
        <taxon>Eukaryota</taxon>
        <taxon>Metazoa</taxon>
        <taxon>Ecdysozoa</taxon>
        <taxon>Nematoda</taxon>
        <taxon>Chromadorea</taxon>
        <taxon>Rhabditida</taxon>
        <taxon>Rhabditina</taxon>
        <taxon>Rhabditomorpha</taxon>
        <taxon>Strongyloidea</taxon>
        <taxon>Heligmosomidae</taxon>
        <taxon>Nippostrongylus</taxon>
    </lineage>
</organism>
<evidence type="ECO:0000313" key="3">
    <source>
        <dbReference type="Proteomes" id="UP000271162"/>
    </source>
</evidence>
<protein>
    <submittedName>
        <fullName evidence="2 4">Uncharacterized protein</fullName>
    </submittedName>
</protein>
<gene>
    <name evidence="2" type="ORF">NBR_LOCUS21150</name>
</gene>
<feature type="region of interest" description="Disordered" evidence="1">
    <location>
        <begin position="1"/>
        <end position="53"/>
    </location>
</feature>
<evidence type="ECO:0000313" key="2">
    <source>
        <dbReference type="EMBL" id="VDL84891.1"/>
    </source>
</evidence>
<reference evidence="2 3" key="2">
    <citation type="submission" date="2018-11" db="EMBL/GenBank/DDBJ databases">
        <authorList>
            <consortium name="Pathogen Informatics"/>
        </authorList>
    </citation>
    <scope>NUCLEOTIDE SEQUENCE [LARGE SCALE GENOMIC DNA]</scope>
</reference>
<dbReference type="AlphaFoldDB" id="A0A0N4YV77"/>
<name>A0A0N4YV77_NIPBR</name>